<dbReference type="PANTHER" id="PTHR31917:SF151">
    <property type="entry name" value="AGENET DOMAIN-CONTAINING PROTEIN"/>
    <property type="match status" value="1"/>
</dbReference>
<dbReference type="EMBL" id="JBEDUW010000007">
    <property type="protein sequence ID" value="KAK9913914.1"/>
    <property type="molecule type" value="Genomic_DNA"/>
</dbReference>
<dbReference type="InterPro" id="IPR007930">
    <property type="entry name" value="DUF724"/>
</dbReference>
<sequence>MKPKSKQEIGSPCEYFSQGAKVEISNGQGAWLPGTIVEPQSNPLSFSLRKRKTLFLVQYDTLVLEDDPSKPLTEEVDASSLRPAPPPDDNADFEPNDVVDALNLDAWWPGVVMSVEGDNYTVGFKSPPDLLELGRAELRRHWDWCGGEWARADKEMMMRLTFSPGAEVEVNLHKERLWYAWLPAIYVGPLGGNSFLVQYESANNGDENGFVKEVVSDHQIRPHPPQQEERDFGLLTTVDAYDGMSWWVGDITKILTGKKYVIKFRFTKQEKEFSQSDLRHHSEWTGNEWVTNSMALQEAMVYGELSRSARSSDRNSEEKTPCPTKSPMNQLTRFMDESPYGNIINELKSLQHPNDGATFISTNPSKKLKGKHSEDSISLAKLFGRTTQVKTSKRKGPFRDEEKSEQQQVWQLDSEATTPIQKKGRRKKSQVDSPSPSVRHDRKGSRPKLHVKKSSGIDKAYEQKLEDEHVMNGIESSDVASEFEAMGGSHDGSSCLLPVEDNQQQDEDGVSSGIKLKGKLPELLVEHSKEPTSGSEDLVRDGLDVVSSEEVQLAESALPAKEPDHDQSLSLCIEEGHSVKTMEGSTRGTLVETGVKGDMEQEDGPNLPFVKTLPLWDTIQSLEVFKRFPQKPHFRPLLKTKEVFREGSAFGKMLAFSSLVDQTSKLQVGDPRDVIDSNLEATVELELHGFDVEGIKHRLTELLELKVKLEGLHNQSKVIESKITESSHNRIKDAEAISRIDKEIEDLEANIKGLQEKRAMVVSMCLAKDSEVCRLQSEAEVISESIQSVQQGFDILAAAPW</sequence>
<comment type="caution">
    <text evidence="6">The sequence shown here is derived from an EMBL/GenBank/DDBJ whole genome shotgun (WGS) entry which is preliminary data.</text>
</comment>
<dbReference type="InterPro" id="IPR008395">
    <property type="entry name" value="Agenet-like_dom"/>
</dbReference>
<feature type="region of interest" description="Disordered" evidence="4">
    <location>
        <begin position="305"/>
        <end position="331"/>
    </location>
</feature>
<feature type="compositionally biased region" description="Basic and acidic residues" evidence="4">
    <location>
        <begin position="455"/>
        <end position="469"/>
    </location>
</feature>
<evidence type="ECO:0000313" key="6">
    <source>
        <dbReference type="EMBL" id="KAK9913914.1"/>
    </source>
</evidence>
<feature type="region of interest" description="Disordered" evidence="4">
    <location>
        <begin position="484"/>
        <end position="513"/>
    </location>
</feature>
<feature type="domain" description="Agenet" evidence="5">
    <location>
        <begin position="160"/>
        <end position="228"/>
    </location>
</feature>
<evidence type="ECO:0000259" key="5">
    <source>
        <dbReference type="SMART" id="SM00743"/>
    </source>
</evidence>
<evidence type="ECO:0000256" key="1">
    <source>
        <dbReference type="ARBA" id="ARBA00022448"/>
    </source>
</evidence>
<feature type="coiled-coil region" evidence="3">
    <location>
        <begin position="737"/>
        <end position="764"/>
    </location>
</feature>
<feature type="region of interest" description="Disordered" evidence="4">
    <location>
        <begin position="353"/>
        <end position="374"/>
    </location>
</feature>
<dbReference type="SMART" id="SM00743">
    <property type="entry name" value="Agenet"/>
    <property type="match status" value="4"/>
</dbReference>
<dbReference type="CDD" id="cd20405">
    <property type="entry name" value="Tudor_Agenet_AtDUF_rpt1_3"/>
    <property type="match status" value="1"/>
</dbReference>
<dbReference type="Pfam" id="PF05266">
    <property type="entry name" value="DUF724"/>
    <property type="match status" value="1"/>
</dbReference>
<keyword evidence="1" id="KW-0813">Transport</keyword>
<feature type="region of interest" description="Disordered" evidence="4">
    <location>
        <begin position="68"/>
        <end position="94"/>
    </location>
</feature>
<organism evidence="6 7">
    <name type="scientific">Rubus argutus</name>
    <name type="common">Southern blackberry</name>
    <dbReference type="NCBI Taxonomy" id="59490"/>
    <lineage>
        <taxon>Eukaryota</taxon>
        <taxon>Viridiplantae</taxon>
        <taxon>Streptophyta</taxon>
        <taxon>Embryophyta</taxon>
        <taxon>Tracheophyta</taxon>
        <taxon>Spermatophyta</taxon>
        <taxon>Magnoliopsida</taxon>
        <taxon>eudicotyledons</taxon>
        <taxon>Gunneridae</taxon>
        <taxon>Pentapetalae</taxon>
        <taxon>rosids</taxon>
        <taxon>fabids</taxon>
        <taxon>Rosales</taxon>
        <taxon>Rosaceae</taxon>
        <taxon>Rosoideae</taxon>
        <taxon>Rosoideae incertae sedis</taxon>
        <taxon>Rubus</taxon>
    </lineage>
</organism>
<dbReference type="PANTHER" id="PTHR31917">
    <property type="entry name" value="AGENET DOMAIN-CONTAINING PROTEIN-RELATED"/>
    <property type="match status" value="1"/>
</dbReference>
<feature type="compositionally biased region" description="Polar residues" evidence="4">
    <location>
        <begin position="406"/>
        <end position="420"/>
    </location>
</feature>
<proteinExistence type="predicted"/>
<name>A0AAW1W005_RUBAR</name>
<keyword evidence="7" id="KW-1185">Reference proteome</keyword>
<keyword evidence="2" id="KW-0341">Growth regulation</keyword>
<reference evidence="6 7" key="1">
    <citation type="journal article" date="2023" name="G3 (Bethesda)">
        <title>A chromosome-length genome assembly and annotation of blackberry (Rubus argutus, cv. 'Hillquist').</title>
        <authorList>
            <person name="Bruna T."/>
            <person name="Aryal R."/>
            <person name="Dudchenko O."/>
            <person name="Sargent D.J."/>
            <person name="Mead D."/>
            <person name="Buti M."/>
            <person name="Cavallini A."/>
            <person name="Hytonen T."/>
            <person name="Andres J."/>
            <person name="Pham M."/>
            <person name="Weisz D."/>
            <person name="Mascagni F."/>
            <person name="Usai G."/>
            <person name="Natali L."/>
            <person name="Bassil N."/>
            <person name="Fernandez G.E."/>
            <person name="Lomsadze A."/>
            <person name="Armour M."/>
            <person name="Olukolu B."/>
            <person name="Poorten T."/>
            <person name="Britton C."/>
            <person name="Davik J."/>
            <person name="Ashrafi H."/>
            <person name="Aiden E.L."/>
            <person name="Borodovsky M."/>
            <person name="Worthington M."/>
        </authorList>
    </citation>
    <scope>NUCLEOTIDE SEQUENCE [LARGE SCALE GENOMIC DNA]</scope>
    <source>
        <strain evidence="6">PI 553951</strain>
    </source>
</reference>
<feature type="compositionally biased region" description="Basic and acidic residues" evidence="4">
    <location>
        <begin position="310"/>
        <end position="320"/>
    </location>
</feature>
<feature type="compositionally biased region" description="Basic residues" evidence="4">
    <location>
        <begin position="440"/>
        <end position="453"/>
    </location>
</feature>
<gene>
    <name evidence="6" type="ORF">M0R45_037715</name>
</gene>
<evidence type="ECO:0000256" key="2">
    <source>
        <dbReference type="ARBA" id="ARBA00022604"/>
    </source>
</evidence>
<feature type="domain" description="Agenet" evidence="5">
    <location>
        <begin position="91"/>
        <end position="146"/>
    </location>
</feature>
<dbReference type="AlphaFoldDB" id="A0AAW1W005"/>
<dbReference type="Pfam" id="PF05641">
    <property type="entry name" value="Agenet"/>
    <property type="match status" value="2"/>
</dbReference>
<protein>
    <recommendedName>
        <fullName evidence="5">Agenet domain-containing protein</fullName>
    </recommendedName>
</protein>
<dbReference type="CDD" id="cd20406">
    <property type="entry name" value="Tudor_Agenet_AtDUF_rpt2_4"/>
    <property type="match status" value="2"/>
</dbReference>
<keyword evidence="3" id="KW-0175">Coiled coil</keyword>
<evidence type="ECO:0000313" key="7">
    <source>
        <dbReference type="Proteomes" id="UP001457282"/>
    </source>
</evidence>
<evidence type="ECO:0000256" key="3">
    <source>
        <dbReference type="SAM" id="Coils"/>
    </source>
</evidence>
<accession>A0AAW1W005</accession>
<evidence type="ECO:0000256" key="4">
    <source>
        <dbReference type="SAM" id="MobiDB-lite"/>
    </source>
</evidence>
<feature type="region of interest" description="Disordered" evidence="4">
    <location>
        <begin position="387"/>
        <end position="469"/>
    </location>
</feature>
<feature type="domain" description="Agenet" evidence="5">
    <location>
        <begin position="230"/>
        <end position="286"/>
    </location>
</feature>
<feature type="domain" description="Agenet" evidence="5">
    <location>
        <begin position="14"/>
        <end position="89"/>
    </location>
</feature>
<dbReference type="InterPro" id="IPR014002">
    <property type="entry name" value="Agenet_dom_plant"/>
</dbReference>
<dbReference type="Proteomes" id="UP001457282">
    <property type="component" value="Unassembled WGS sequence"/>
</dbReference>